<keyword evidence="2" id="KW-0560">Oxidoreductase</keyword>
<dbReference type="EMBL" id="ATIR01000001">
    <property type="protein sequence ID" value="EPI12588.1"/>
    <property type="molecule type" value="Genomic_DNA"/>
</dbReference>
<dbReference type="Proteomes" id="UP000015750">
    <property type="component" value="Unassembled WGS sequence"/>
</dbReference>
<dbReference type="SMART" id="SM00984">
    <property type="entry name" value="UDPG_MGDP_dh_C"/>
    <property type="match status" value="1"/>
</dbReference>
<reference evidence="6 7" key="1">
    <citation type="submission" date="2013-06" db="EMBL/GenBank/DDBJ databases">
        <authorList>
            <person name="Weinstock G."/>
            <person name="Sodergren E."/>
            <person name="Lobos E.A."/>
            <person name="Fulton L."/>
            <person name="Fulton R."/>
            <person name="Courtney L."/>
            <person name="Fronick C."/>
            <person name="O'Laughlin M."/>
            <person name="Godfrey J."/>
            <person name="Wilson R.M."/>
            <person name="Miner T."/>
            <person name="Farmer C."/>
            <person name="Delehaunty K."/>
            <person name="Cordes M."/>
            <person name="Minx P."/>
            <person name="Tomlinson C."/>
            <person name="Chen J."/>
            <person name="Wollam A."/>
            <person name="Pepin K.H."/>
            <person name="Bhonagiri V."/>
            <person name="Zhang X."/>
            <person name="Warren W."/>
            <person name="Mitreva M."/>
            <person name="Mardis E.R."/>
            <person name="Wilson R.K."/>
        </authorList>
    </citation>
    <scope>NUCLEOTIDE SEQUENCE [LARGE SCALE GENOMIC DNA]</scope>
    <source>
        <strain evidence="6 7">RP2S-4</strain>
    </source>
</reference>
<dbReference type="GO" id="GO:0016616">
    <property type="term" value="F:oxidoreductase activity, acting on the CH-OH group of donors, NAD or NADP as acceptor"/>
    <property type="evidence" value="ECO:0007669"/>
    <property type="project" value="UniProtKB-ARBA"/>
</dbReference>
<evidence type="ECO:0000256" key="4">
    <source>
        <dbReference type="PIRNR" id="PIRNR000124"/>
    </source>
</evidence>
<accession>A0ABC9TPR6</accession>
<dbReference type="PIRSF" id="PIRSF000124">
    <property type="entry name" value="UDPglc_GDPman_dh"/>
    <property type="match status" value="1"/>
</dbReference>
<comment type="caution">
    <text evidence="6">The sequence shown here is derived from an EMBL/GenBank/DDBJ whole genome shotgun (WGS) entry which is preliminary data.</text>
</comment>
<gene>
    <name evidence="6" type="ORF">D358_00012</name>
</gene>
<dbReference type="InterPro" id="IPR014027">
    <property type="entry name" value="UDP-Glc/GDP-Man_DH_C"/>
</dbReference>
<organism evidence="6 7">
    <name type="scientific">Enterococcus faecalis RP2S-4</name>
    <dbReference type="NCBI Taxonomy" id="1244145"/>
    <lineage>
        <taxon>Bacteria</taxon>
        <taxon>Bacillati</taxon>
        <taxon>Bacillota</taxon>
        <taxon>Bacilli</taxon>
        <taxon>Lactobacillales</taxon>
        <taxon>Enterococcaceae</taxon>
        <taxon>Enterococcus</taxon>
    </lineage>
</organism>
<dbReference type="PANTHER" id="PTHR43491:SF2">
    <property type="entry name" value="UDP-N-ACETYL-D-MANNOSAMINE DEHYDROGENASE"/>
    <property type="match status" value="1"/>
</dbReference>
<evidence type="ECO:0000256" key="1">
    <source>
        <dbReference type="ARBA" id="ARBA00006601"/>
    </source>
</evidence>
<dbReference type="InterPro" id="IPR008927">
    <property type="entry name" value="6-PGluconate_DH-like_C_sf"/>
</dbReference>
<dbReference type="SUPFAM" id="SSF51735">
    <property type="entry name" value="NAD(P)-binding Rossmann-fold domains"/>
    <property type="match status" value="1"/>
</dbReference>
<feature type="domain" description="UDP-glucose/GDP-mannose dehydrogenase C-terminal" evidence="5">
    <location>
        <begin position="325"/>
        <end position="425"/>
    </location>
</feature>
<keyword evidence="3" id="KW-0520">NAD</keyword>
<dbReference type="PANTHER" id="PTHR43491">
    <property type="entry name" value="UDP-N-ACETYL-D-MANNOSAMINE DEHYDROGENASE"/>
    <property type="match status" value="1"/>
</dbReference>
<dbReference type="InterPro" id="IPR017476">
    <property type="entry name" value="UDP-Glc/GDP-Man"/>
</dbReference>
<dbReference type="SUPFAM" id="SSF48179">
    <property type="entry name" value="6-phosphogluconate dehydrogenase C-terminal domain-like"/>
    <property type="match status" value="1"/>
</dbReference>
<dbReference type="RefSeq" id="WP_016626848.1">
    <property type="nucleotide sequence ID" value="NZ_KE351796.1"/>
</dbReference>
<dbReference type="NCBIfam" id="TIGR03026">
    <property type="entry name" value="NDP-sugDHase"/>
    <property type="match status" value="1"/>
</dbReference>
<protein>
    <submittedName>
        <fullName evidence="6">Nucleotide sugar dehydrogenase</fullName>
    </submittedName>
</protein>
<dbReference type="InterPro" id="IPR036220">
    <property type="entry name" value="UDP-Glc/GDP-Man_DH_C_sf"/>
</dbReference>
<dbReference type="Pfam" id="PF03720">
    <property type="entry name" value="UDPG_MGDP_dh_C"/>
    <property type="match status" value="1"/>
</dbReference>
<dbReference type="Pfam" id="PF03721">
    <property type="entry name" value="UDPG_MGDP_dh_N"/>
    <property type="match status" value="1"/>
</dbReference>
<dbReference type="InterPro" id="IPR028359">
    <property type="entry name" value="UDP_ManNAc/GlcNAc_DH"/>
</dbReference>
<evidence type="ECO:0000259" key="5">
    <source>
        <dbReference type="SMART" id="SM00984"/>
    </source>
</evidence>
<sequence>MIKLDLYEKISSKAEKVSVIGLGYVGLPLAVAFDAKSEVIGFDTSAEKIALYKKGIDPTNEVGDNAISSSEIFFTSNPEDLKSAKFHIVAVPTPVNKDETPDFRAIKSATKILGKQLQKGSYVVYESTVFPGVTEEICIPILEQESGLVSGKDFKVGYSPERINPADKIHKLSSIVKIVSGMDKESLGLITKVYELIISAGVYQASSIKVAEAAKVIENSQRDVNIAFVNEVSKALSKAGISANEVIDAMDTKWNALKFRPGLVGGHCIGVDPYYYIYQSKSLGYVPQMVSIGRGINNSMGAYIADKVVKELALTGKAIKGAKVTILGLTFKEDCPDVRNTKVIDIILRLKEYGIEAQIVDPWVPSDITIENELLKLTKLEDVENQDILIVAVAHIQFKQLTENDLARMINSNKCIFDIKNTFDRDYLTTQGYHMWNL</sequence>
<evidence type="ECO:0000313" key="6">
    <source>
        <dbReference type="EMBL" id="EPI12588.1"/>
    </source>
</evidence>
<evidence type="ECO:0000256" key="2">
    <source>
        <dbReference type="ARBA" id="ARBA00023002"/>
    </source>
</evidence>
<dbReference type="InterPro" id="IPR001732">
    <property type="entry name" value="UDP-Glc/GDP-Man_DH_N"/>
</dbReference>
<name>A0ABC9TPR6_ENTFL</name>
<dbReference type="Pfam" id="PF00984">
    <property type="entry name" value="UDPG_MGDP_dh"/>
    <property type="match status" value="1"/>
</dbReference>
<comment type="similarity">
    <text evidence="1 4">Belongs to the UDP-glucose/GDP-mannose dehydrogenase family.</text>
</comment>
<proteinExistence type="inferred from homology"/>
<evidence type="ECO:0000313" key="7">
    <source>
        <dbReference type="Proteomes" id="UP000015750"/>
    </source>
</evidence>
<dbReference type="Gene3D" id="3.40.50.720">
    <property type="entry name" value="NAD(P)-binding Rossmann-like Domain"/>
    <property type="match status" value="2"/>
</dbReference>
<dbReference type="InterPro" id="IPR036291">
    <property type="entry name" value="NAD(P)-bd_dom_sf"/>
</dbReference>
<dbReference type="InterPro" id="IPR014026">
    <property type="entry name" value="UDP-Glc/GDP-Man_DH_dimer"/>
</dbReference>
<dbReference type="PIRSF" id="PIRSF500136">
    <property type="entry name" value="UDP_ManNAc_DH"/>
    <property type="match status" value="1"/>
</dbReference>
<evidence type="ECO:0000256" key="3">
    <source>
        <dbReference type="ARBA" id="ARBA00023027"/>
    </source>
</evidence>
<dbReference type="SUPFAM" id="SSF52413">
    <property type="entry name" value="UDP-glucose/GDP-mannose dehydrogenase C-terminal domain"/>
    <property type="match status" value="1"/>
</dbReference>
<dbReference type="AlphaFoldDB" id="A0ABC9TPR6"/>